<reference evidence="6 7" key="1">
    <citation type="submission" date="2021-03" db="EMBL/GenBank/DDBJ databases">
        <title>Sequencing the genomes of 1000 actinobacteria strains.</title>
        <authorList>
            <person name="Klenk H.-P."/>
        </authorList>
    </citation>
    <scope>NUCLEOTIDE SEQUENCE [LARGE SCALE GENOMIC DNA]</scope>
    <source>
        <strain evidence="6 7">DSM 44580</strain>
    </source>
</reference>
<dbReference type="Pfam" id="PF17974">
    <property type="entry name" value="GalBD_like"/>
    <property type="match status" value="1"/>
</dbReference>
<dbReference type="Proteomes" id="UP001519363">
    <property type="component" value="Unassembled WGS sequence"/>
</dbReference>
<dbReference type="InterPro" id="IPR014718">
    <property type="entry name" value="GH-type_carb-bd"/>
</dbReference>
<keyword evidence="7" id="KW-1185">Reference proteome</keyword>
<evidence type="ECO:0000313" key="7">
    <source>
        <dbReference type="Proteomes" id="UP001519363"/>
    </source>
</evidence>
<dbReference type="InterPro" id="IPR013780">
    <property type="entry name" value="Glyco_hydro_b"/>
</dbReference>
<accession>A0ABS5ARR8</accession>
<feature type="domain" description="Glycosyl hydrolase 101 beta-sandwich" evidence="3">
    <location>
        <begin position="551"/>
        <end position="645"/>
    </location>
</feature>
<organism evidence="6 7">
    <name type="scientific">Crossiella equi</name>
    <dbReference type="NCBI Taxonomy" id="130796"/>
    <lineage>
        <taxon>Bacteria</taxon>
        <taxon>Bacillati</taxon>
        <taxon>Actinomycetota</taxon>
        <taxon>Actinomycetes</taxon>
        <taxon>Pseudonocardiales</taxon>
        <taxon>Pseudonocardiaceae</taxon>
        <taxon>Crossiella</taxon>
    </lineage>
</organism>
<dbReference type="RefSeq" id="WP_158103536.1">
    <property type="nucleotide sequence ID" value="NZ_JAGIOO010000001.1"/>
</dbReference>
<dbReference type="Pfam" id="PF18080">
    <property type="entry name" value="Gal_mutarotas_3"/>
    <property type="match status" value="1"/>
</dbReference>
<dbReference type="InterPro" id="IPR040633">
    <property type="entry name" value="Gal_mutarotas_3"/>
</dbReference>
<feature type="domain" description="Endo-alpha-N-acetylgalactosaminidase" evidence="4">
    <location>
        <begin position="828"/>
        <end position="970"/>
    </location>
</feature>
<evidence type="ECO:0000259" key="5">
    <source>
        <dbReference type="Pfam" id="PF18080"/>
    </source>
</evidence>
<sequence length="992" mass="108165">MEVLVPSRLSPVVLAAALALPVSALPAQAQPSLTLRSADLAVRVGAEFPRVQHYTDRRSGAVLHGRAAPLEVVQLNGRDHRATARLRVTGNTARYALTFAELPGVRLDTSLRLSGRTLTFTVDGVTDTPAFRVGTIDIRDHDLLTARAADPSAQVAAARVELDKNGNGDRIHPVTASTPVDAAPQGSAYAMLSTGKLAAAIETNSTYDNDGGAGANENGRIWRQARATPDGPAVSLWSGRWTHRAAGAPDTEPAPWAKVVVTGERNDDGRTDWQDAAIAFREIMWQPLGAERTKDRVVQRIPFNIASSATHPFTRTLDDTKRVSLATDGLGQFVVLKGYQSEGHDAAHPDYGGHYNERAGGLAGLKTLLAKGKRWNADFGVHVNATESYPEAKAFSETLVDKGNKQWAWMDQSYRIDQRRDLTSGDLQRRLAQLRAETGDGLDFLYFDVFRETGWTADRLQREARQLGYQLSTEWSHRLERESLWTHWATDIDYGGDTVRGINSAIIRFARNHQKDVFVHSPLLLGARIVEFEGWTGEADYTKFLANVFEQNLPTKFLQQSPLTRLSATEAVFDNGVTSSKTDGVLRFHQQGRLVYEGGEYLLPWSGGKAYHYNPAGGTGTWALPRELASAGTVQLYKLTEDGRQHVAALPVRDGKVSITAQPRTAYVVTTQRPAPAPRVGYGEGTPVRNPGFDAGLRDWTSSGAVAVEQNARGQREAVVRGGAAEVRQRARLAPGSYAASILVEVEPGRSRPVTVFAGGRETRLDRSTVTNTVASEEKNGTRFQRIRVFFRATGDTEVGVRVGAGDAVVRLDDLRVVRSADPGGHWDFEDVDQGFGPFVPGGEIAPTDARTHLAEKHAPFTQRGWNGKAVDDVLEGNWSLKSFEYQKHLVYRTIPATVRFEPGHRYRVSFRYAAQSGNYAWVVGEDAAGGAARDVQVTPLPARGEPGTHTVELTGSATGDTWVGLRRTTGGDGEELSLDQFEVFDLGPTTG</sequence>
<keyword evidence="1" id="KW-0732">Signal</keyword>
<dbReference type="Gene3D" id="2.60.120.260">
    <property type="entry name" value="Galactose-binding domain-like"/>
    <property type="match status" value="2"/>
</dbReference>
<keyword evidence="6" id="KW-0326">Glycosidase</keyword>
<dbReference type="InterPro" id="IPR040502">
    <property type="entry name" value="GH101_dom-6"/>
</dbReference>
<feature type="domain" description="Endo-alpha-N-acetylgalactosaminidase" evidence="2">
    <location>
        <begin position="274"/>
        <end position="544"/>
    </location>
</feature>
<evidence type="ECO:0000259" key="4">
    <source>
        <dbReference type="Pfam" id="PF17974"/>
    </source>
</evidence>
<evidence type="ECO:0000313" key="6">
    <source>
        <dbReference type="EMBL" id="MBP2479263.1"/>
    </source>
</evidence>
<evidence type="ECO:0000259" key="2">
    <source>
        <dbReference type="Pfam" id="PF12905"/>
    </source>
</evidence>
<dbReference type="CDD" id="cd14244">
    <property type="entry name" value="GH_101_like"/>
    <property type="match status" value="1"/>
</dbReference>
<proteinExistence type="predicted"/>
<keyword evidence="6" id="KW-0378">Hydrolase</keyword>
<dbReference type="EMBL" id="JAGIOO010000001">
    <property type="protein sequence ID" value="MBP2479263.1"/>
    <property type="molecule type" value="Genomic_DNA"/>
</dbReference>
<evidence type="ECO:0000259" key="3">
    <source>
        <dbReference type="Pfam" id="PF17451"/>
    </source>
</evidence>
<name>A0ABS5ARR8_9PSEU</name>
<dbReference type="Gene3D" id="2.60.40.1180">
    <property type="entry name" value="Golgi alpha-mannosidase II"/>
    <property type="match status" value="1"/>
</dbReference>
<dbReference type="InterPro" id="IPR025706">
    <property type="entry name" value="Endoa_GalNAc"/>
</dbReference>
<feature type="signal peptide" evidence="1">
    <location>
        <begin position="1"/>
        <end position="29"/>
    </location>
</feature>
<dbReference type="Pfam" id="PF12905">
    <property type="entry name" value="Glyco_hydro_101"/>
    <property type="match status" value="1"/>
</dbReference>
<dbReference type="Gene3D" id="2.70.98.10">
    <property type="match status" value="1"/>
</dbReference>
<feature type="chain" id="PRO_5047408549" evidence="1">
    <location>
        <begin position="30"/>
        <end position="992"/>
    </location>
</feature>
<dbReference type="EC" id="3.2.1.97" evidence="6"/>
<dbReference type="Gene3D" id="3.20.20.80">
    <property type="entry name" value="Glycosidases"/>
    <property type="match status" value="1"/>
</dbReference>
<evidence type="ECO:0000256" key="1">
    <source>
        <dbReference type="SAM" id="SignalP"/>
    </source>
</evidence>
<comment type="caution">
    <text evidence="6">The sequence shown here is derived from an EMBL/GenBank/DDBJ whole genome shotgun (WGS) entry which is preliminary data.</text>
</comment>
<dbReference type="GO" id="GO:0033926">
    <property type="term" value="F:endo-alpha-N-acetylgalactosaminidase activity"/>
    <property type="evidence" value="ECO:0007669"/>
    <property type="project" value="UniProtKB-EC"/>
</dbReference>
<protein>
    <submittedName>
        <fullName evidence="6">Endo-alpha-N-acetylgalactosaminidase</fullName>
        <ecNumber evidence="6">3.2.1.97</ecNumber>
    </submittedName>
</protein>
<feature type="domain" description="Galactose mutarotase-like fold" evidence="5">
    <location>
        <begin position="35"/>
        <end position="273"/>
    </location>
</feature>
<gene>
    <name evidence="6" type="ORF">JOF53_008135</name>
</gene>
<dbReference type="Pfam" id="PF17451">
    <property type="entry name" value="Glyco_hyd_101C"/>
    <property type="match status" value="1"/>
</dbReference>
<dbReference type="InterPro" id="IPR035364">
    <property type="entry name" value="Beta_sandwich_GH101"/>
</dbReference>